<accession>A0AAV1RUI0</accession>
<evidence type="ECO:0000259" key="1">
    <source>
        <dbReference type="Pfam" id="PF12697"/>
    </source>
</evidence>
<evidence type="ECO:0000313" key="3">
    <source>
        <dbReference type="Proteomes" id="UP001314170"/>
    </source>
</evidence>
<dbReference type="PANTHER" id="PTHR10992">
    <property type="entry name" value="METHYLESTERASE FAMILY MEMBER"/>
    <property type="match status" value="1"/>
</dbReference>
<sequence length="252" mass="28164">MENAKHFVLVHGLGHGAWSWYKIVALLKSAGHRVTALDLGASGVNPSKFDEICSFSNYVLPLMDFMATLPEDEKVILVGHSFGGYGISLAMEIFPKKILVAVYVTAFMPNHVSPPAILLQEFFNRTSVESQLDFQLSFDNGPENLPISGFGISKNAGKTRSVFLMDLANESLLTEEKFGSVKRVFIVCEADELLKKDFQEWFIERSPTKDVKFIAGADHMAMISKPKELCLCFQKIADKYYRTCHQEGLVLT</sequence>
<dbReference type="SUPFAM" id="SSF53474">
    <property type="entry name" value="alpha/beta-Hydrolases"/>
    <property type="match status" value="1"/>
</dbReference>
<dbReference type="InterPro" id="IPR000073">
    <property type="entry name" value="AB_hydrolase_1"/>
</dbReference>
<dbReference type="GO" id="GO:0009694">
    <property type="term" value="P:jasmonic acid metabolic process"/>
    <property type="evidence" value="ECO:0007669"/>
    <property type="project" value="TreeGrafter"/>
</dbReference>
<gene>
    <name evidence="2" type="ORF">DCAF_LOCUS14478</name>
</gene>
<protein>
    <recommendedName>
        <fullName evidence="1">AB hydrolase-1 domain-containing protein</fullName>
    </recommendedName>
</protein>
<evidence type="ECO:0000313" key="2">
    <source>
        <dbReference type="EMBL" id="CAK7339426.1"/>
    </source>
</evidence>
<dbReference type="EMBL" id="CAWUPB010001158">
    <property type="protein sequence ID" value="CAK7339426.1"/>
    <property type="molecule type" value="Genomic_DNA"/>
</dbReference>
<keyword evidence="3" id="KW-1185">Reference proteome</keyword>
<dbReference type="Proteomes" id="UP001314170">
    <property type="component" value="Unassembled WGS sequence"/>
</dbReference>
<dbReference type="Gene3D" id="3.40.50.1820">
    <property type="entry name" value="alpha/beta hydrolase"/>
    <property type="match status" value="1"/>
</dbReference>
<dbReference type="GO" id="GO:0080030">
    <property type="term" value="F:methyl indole-3-acetate esterase activity"/>
    <property type="evidence" value="ECO:0007669"/>
    <property type="project" value="TreeGrafter"/>
</dbReference>
<proteinExistence type="predicted"/>
<dbReference type="GO" id="GO:0080032">
    <property type="term" value="F:methyl jasmonate esterase activity"/>
    <property type="evidence" value="ECO:0007669"/>
    <property type="project" value="TreeGrafter"/>
</dbReference>
<dbReference type="Pfam" id="PF12697">
    <property type="entry name" value="Abhydrolase_6"/>
    <property type="match status" value="1"/>
</dbReference>
<dbReference type="InterPro" id="IPR029058">
    <property type="entry name" value="AB_hydrolase_fold"/>
</dbReference>
<reference evidence="2 3" key="1">
    <citation type="submission" date="2024-01" db="EMBL/GenBank/DDBJ databases">
        <authorList>
            <person name="Waweru B."/>
        </authorList>
    </citation>
    <scope>NUCLEOTIDE SEQUENCE [LARGE SCALE GENOMIC DNA]</scope>
</reference>
<organism evidence="2 3">
    <name type="scientific">Dovyalis caffra</name>
    <dbReference type="NCBI Taxonomy" id="77055"/>
    <lineage>
        <taxon>Eukaryota</taxon>
        <taxon>Viridiplantae</taxon>
        <taxon>Streptophyta</taxon>
        <taxon>Embryophyta</taxon>
        <taxon>Tracheophyta</taxon>
        <taxon>Spermatophyta</taxon>
        <taxon>Magnoliopsida</taxon>
        <taxon>eudicotyledons</taxon>
        <taxon>Gunneridae</taxon>
        <taxon>Pentapetalae</taxon>
        <taxon>rosids</taxon>
        <taxon>fabids</taxon>
        <taxon>Malpighiales</taxon>
        <taxon>Salicaceae</taxon>
        <taxon>Flacourtieae</taxon>
        <taxon>Dovyalis</taxon>
    </lineage>
</organism>
<dbReference type="PANTHER" id="PTHR10992:SF1030">
    <property type="entry name" value="AB HYDROLASE-1 DOMAIN-CONTAINING PROTEIN"/>
    <property type="match status" value="1"/>
</dbReference>
<feature type="domain" description="AB hydrolase-1" evidence="1">
    <location>
        <begin position="7"/>
        <end position="229"/>
    </location>
</feature>
<dbReference type="AlphaFoldDB" id="A0AAV1RUI0"/>
<dbReference type="InterPro" id="IPR045889">
    <property type="entry name" value="MES/HNL"/>
</dbReference>
<name>A0AAV1RUI0_9ROSI</name>
<dbReference type="GO" id="GO:0009696">
    <property type="term" value="P:salicylic acid metabolic process"/>
    <property type="evidence" value="ECO:0007669"/>
    <property type="project" value="TreeGrafter"/>
</dbReference>
<dbReference type="GO" id="GO:0080031">
    <property type="term" value="F:methyl salicylate esterase activity"/>
    <property type="evidence" value="ECO:0007669"/>
    <property type="project" value="TreeGrafter"/>
</dbReference>
<comment type="caution">
    <text evidence="2">The sequence shown here is derived from an EMBL/GenBank/DDBJ whole genome shotgun (WGS) entry which is preliminary data.</text>
</comment>